<proteinExistence type="predicted"/>
<name>A0A7W5FPU5_9BACL</name>
<keyword evidence="4" id="KW-1185">Reference proteome</keyword>
<dbReference type="Gene3D" id="3.20.20.70">
    <property type="entry name" value="Aldolase class I"/>
    <property type="match status" value="1"/>
</dbReference>
<evidence type="ECO:0000313" key="4">
    <source>
        <dbReference type="Proteomes" id="UP000570361"/>
    </source>
</evidence>
<dbReference type="InterPro" id="IPR013785">
    <property type="entry name" value="Aldolase_TIM"/>
</dbReference>
<dbReference type="InterPro" id="IPR011006">
    <property type="entry name" value="CheY-like_superfamily"/>
</dbReference>
<accession>A0A7W5FPU5</accession>
<evidence type="ECO:0000259" key="2">
    <source>
        <dbReference type="PROSITE" id="PS50110"/>
    </source>
</evidence>
<sequence>MDNELKPDLVTMDITMPEMDGIEAVKRIRAMDGSARIIMVSAMGQQGLVLDAISAGSKDFVVKPFQPDRVVQSIKKCCLNLSESKNYCRGNNSASLTTPASLPS</sequence>
<dbReference type="SUPFAM" id="SSF52172">
    <property type="entry name" value="CheY-like"/>
    <property type="match status" value="1"/>
</dbReference>
<dbReference type="AlphaFoldDB" id="A0A7W5FPU5"/>
<dbReference type="Pfam" id="PF00072">
    <property type="entry name" value="Response_reg"/>
    <property type="match status" value="1"/>
</dbReference>
<evidence type="ECO:0000313" key="3">
    <source>
        <dbReference type="EMBL" id="MBB3112781.1"/>
    </source>
</evidence>
<dbReference type="InterPro" id="IPR001789">
    <property type="entry name" value="Sig_transdc_resp-reg_receiver"/>
</dbReference>
<dbReference type="Proteomes" id="UP000570361">
    <property type="component" value="Unassembled WGS sequence"/>
</dbReference>
<dbReference type="PROSITE" id="PS50110">
    <property type="entry name" value="RESPONSE_REGULATORY"/>
    <property type="match status" value="1"/>
</dbReference>
<reference evidence="3 4" key="1">
    <citation type="submission" date="2020-08" db="EMBL/GenBank/DDBJ databases">
        <title>Genomic Encyclopedia of Type Strains, Phase III (KMG-III): the genomes of soil and plant-associated and newly described type strains.</title>
        <authorList>
            <person name="Whitman W."/>
        </authorList>
    </citation>
    <scope>NUCLEOTIDE SEQUENCE [LARGE SCALE GENOMIC DNA]</scope>
    <source>
        <strain evidence="3 4">CECT 5862</strain>
    </source>
</reference>
<feature type="modified residue" description="4-aspartylphosphate" evidence="1">
    <location>
        <position position="13"/>
    </location>
</feature>
<evidence type="ECO:0000256" key="1">
    <source>
        <dbReference type="PROSITE-ProRule" id="PRU00169"/>
    </source>
</evidence>
<gene>
    <name evidence="3" type="ORF">FHS18_004883</name>
</gene>
<keyword evidence="1" id="KW-0597">Phosphoprotein</keyword>
<organism evidence="3 4">
    <name type="scientific">Paenibacillus phyllosphaerae</name>
    <dbReference type="NCBI Taxonomy" id="274593"/>
    <lineage>
        <taxon>Bacteria</taxon>
        <taxon>Bacillati</taxon>
        <taxon>Bacillota</taxon>
        <taxon>Bacilli</taxon>
        <taxon>Bacillales</taxon>
        <taxon>Paenibacillaceae</taxon>
        <taxon>Paenibacillus</taxon>
    </lineage>
</organism>
<dbReference type="GO" id="GO:0000160">
    <property type="term" value="P:phosphorelay signal transduction system"/>
    <property type="evidence" value="ECO:0007669"/>
    <property type="project" value="InterPro"/>
</dbReference>
<dbReference type="PANTHER" id="PTHR43228:SF1">
    <property type="entry name" value="TWO-COMPONENT RESPONSE REGULATOR ARR22"/>
    <property type="match status" value="1"/>
</dbReference>
<comment type="caution">
    <text evidence="3">The sequence shown here is derived from an EMBL/GenBank/DDBJ whole genome shotgun (WGS) entry which is preliminary data.</text>
</comment>
<protein>
    <submittedName>
        <fullName evidence="3">CheY-like chemotaxis protein</fullName>
    </submittedName>
</protein>
<dbReference type="InterPro" id="IPR052048">
    <property type="entry name" value="ST_Response_Regulator"/>
</dbReference>
<dbReference type="PANTHER" id="PTHR43228">
    <property type="entry name" value="TWO-COMPONENT RESPONSE REGULATOR"/>
    <property type="match status" value="1"/>
</dbReference>
<dbReference type="EMBL" id="JACHXK010000014">
    <property type="protein sequence ID" value="MBB3112781.1"/>
    <property type="molecule type" value="Genomic_DNA"/>
</dbReference>
<feature type="domain" description="Response regulatory" evidence="2">
    <location>
        <begin position="1"/>
        <end position="78"/>
    </location>
</feature>